<keyword evidence="7 15" id="KW-0158">Chromosome</keyword>
<evidence type="ECO:0000256" key="2">
    <source>
        <dbReference type="ARBA" id="ARBA00004123"/>
    </source>
</evidence>
<evidence type="ECO:0000256" key="8">
    <source>
        <dbReference type="ARBA" id="ARBA00022481"/>
    </source>
</evidence>
<dbReference type="Gene3D" id="1.10.20.10">
    <property type="entry name" value="Histone, subunit A"/>
    <property type="match status" value="1"/>
</dbReference>
<evidence type="ECO:0000256" key="6">
    <source>
        <dbReference type="ARBA" id="ARBA00017642"/>
    </source>
</evidence>
<evidence type="ECO:0000256" key="10">
    <source>
        <dbReference type="ARBA" id="ARBA00022843"/>
    </source>
</evidence>
<keyword evidence="12 15" id="KW-0238">DNA-binding</keyword>
<evidence type="ECO:0000256" key="5">
    <source>
        <dbReference type="ARBA" id="ARBA00011538"/>
    </source>
</evidence>
<dbReference type="FunFam" id="1.10.20.10:FF:000173">
    <property type="entry name" value="Histone H2A"/>
    <property type="match status" value="1"/>
</dbReference>
<dbReference type="KEGG" id="bany:112049264"/>
<evidence type="ECO:0000256" key="7">
    <source>
        <dbReference type="ARBA" id="ARBA00022454"/>
    </source>
</evidence>
<evidence type="ECO:0000313" key="20">
    <source>
        <dbReference type="RefSeq" id="XP_023942852.1"/>
    </source>
</evidence>
<evidence type="ECO:0000256" key="11">
    <source>
        <dbReference type="ARBA" id="ARBA00022990"/>
    </source>
</evidence>
<evidence type="ECO:0000256" key="4">
    <source>
        <dbReference type="ARBA" id="ARBA00010691"/>
    </source>
</evidence>
<evidence type="ECO:0000256" key="1">
    <source>
        <dbReference type="ARBA" id="ARBA00002001"/>
    </source>
</evidence>
<proteinExistence type="inferred from homology"/>
<keyword evidence="8" id="KW-0488">Methylation</keyword>
<evidence type="ECO:0000256" key="14">
    <source>
        <dbReference type="ARBA" id="ARBA00023269"/>
    </source>
</evidence>
<dbReference type="GO" id="GO:0003677">
    <property type="term" value="F:DNA binding"/>
    <property type="evidence" value="ECO:0007669"/>
    <property type="project" value="UniProtKB-KW"/>
</dbReference>
<comment type="similarity">
    <text evidence="4 15">Belongs to the histone H2A family.</text>
</comment>
<dbReference type="RefSeq" id="XP_023942852.1">
    <property type="nucleotide sequence ID" value="XM_024087084.2"/>
</dbReference>
<keyword evidence="14 15" id="KW-0544">Nucleosome core</keyword>
<evidence type="ECO:0000259" key="18">
    <source>
        <dbReference type="Pfam" id="PF16211"/>
    </source>
</evidence>
<keyword evidence="11" id="KW-0007">Acetylation</keyword>
<feature type="domain" description="Core Histone H2A/H2B/H3" evidence="17">
    <location>
        <begin position="12"/>
        <end position="89"/>
    </location>
</feature>
<evidence type="ECO:0000256" key="16">
    <source>
        <dbReference type="SAM" id="MobiDB-lite"/>
    </source>
</evidence>
<keyword evidence="19" id="KW-1185">Reference proteome</keyword>
<dbReference type="SMART" id="SM00414">
    <property type="entry name" value="H2A"/>
    <property type="match status" value="1"/>
</dbReference>
<dbReference type="OrthoDB" id="9799930at2759"/>
<feature type="region of interest" description="Disordered" evidence="16">
    <location>
        <begin position="1"/>
        <end position="23"/>
    </location>
</feature>
<evidence type="ECO:0000313" key="19">
    <source>
        <dbReference type="Proteomes" id="UP001652582"/>
    </source>
</evidence>
<evidence type="ECO:0000256" key="3">
    <source>
        <dbReference type="ARBA" id="ARBA00004286"/>
    </source>
</evidence>
<sequence length="137" mass="15033">MSSKSKKTKSIHGKKESKSSRSGLTLPVGRVHKILKKGNYAPRVGHGASIYLTAIVEYLASEILDLASDVANENNKLRLVPRHLMFAIKNDEELSMMLNGVCISQAGVLPGINAQLLPKKTMKKNQDSSQKSQSQQF</sequence>
<dbReference type="GO" id="GO:0005634">
    <property type="term" value="C:nucleus"/>
    <property type="evidence" value="ECO:0007669"/>
    <property type="project" value="UniProtKB-SubCell"/>
</dbReference>
<reference evidence="20" key="1">
    <citation type="submission" date="2025-08" db="UniProtKB">
        <authorList>
            <consortium name="RefSeq"/>
        </authorList>
    </citation>
    <scope>IDENTIFICATION</scope>
</reference>
<dbReference type="InterPro" id="IPR009072">
    <property type="entry name" value="Histone-fold"/>
</dbReference>
<dbReference type="Pfam" id="PF16211">
    <property type="entry name" value="Histone_H2A_C"/>
    <property type="match status" value="1"/>
</dbReference>
<comment type="subcellular location">
    <subcellularLocation>
        <location evidence="3">Chromosome</location>
    </subcellularLocation>
    <subcellularLocation>
        <location evidence="2 15">Nucleus</location>
    </subcellularLocation>
</comment>
<keyword evidence="13 15" id="KW-0539">Nucleus</keyword>
<feature type="compositionally biased region" description="Basic residues" evidence="16">
    <location>
        <begin position="1"/>
        <end position="12"/>
    </location>
</feature>
<dbReference type="CDD" id="cd00074">
    <property type="entry name" value="HFD_H2A"/>
    <property type="match status" value="1"/>
</dbReference>
<organism evidence="19 20">
    <name type="scientific">Bicyclus anynana</name>
    <name type="common">Squinting bush brown butterfly</name>
    <dbReference type="NCBI Taxonomy" id="110368"/>
    <lineage>
        <taxon>Eukaryota</taxon>
        <taxon>Metazoa</taxon>
        <taxon>Ecdysozoa</taxon>
        <taxon>Arthropoda</taxon>
        <taxon>Hexapoda</taxon>
        <taxon>Insecta</taxon>
        <taxon>Pterygota</taxon>
        <taxon>Neoptera</taxon>
        <taxon>Endopterygota</taxon>
        <taxon>Lepidoptera</taxon>
        <taxon>Glossata</taxon>
        <taxon>Ditrysia</taxon>
        <taxon>Papilionoidea</taxon>
        <taxon>Nymphalidae</taxon>
        <taxon>Satyrinae</taxon>
        <taxon>Satyrini</taxon>
        <taxon>Mycalesina</taxon>
        <taxon>Bicyclus</taxon>
    </lineage>
</organism>
<dbReference type="GeneID" id="112049264"/>
<dbReference type="Proteomes" id="UP001652582">
    <property type="component" value="Chromosome 18"/>
</dbReference>
<dbReference type="Pfam" id="PF00125">
    <property type="entry name" value="Histone"/>
    <property type="match status" value="1"/>
</dbReference>
<evidence type="ECO:0000259" key="17">
    <source>
        <dbReference type="Pfam" id="PF00125"/>
    </source>
</evidence>
<dbReference type="SUPFAM" id="SSF47113">
    <property type="entry name" value="Histone-fold"/>
    <property type="match status" value="1"/>
</dbReference>
<evidence type="ECO:0000256" key="15">
    <source>
        <dbReference type="RuleBase" id="RU003767"/>
    </source>
</evidence>
<keyword evidence="9" id="KW-1017">Isopeptide bond</keyword>
<protein>
    <recommendedName>
        <fullName evidence="6 15">Histone H2A</fullName>
    </recommendedName>
</protein>
<accession>A0A6J1NCV9</accession>
<dbReference type="GO" id="GO:0046982">
    <property type="term" value="F:protein heterodimerization activity"/>
    <property type="evidence" value="ECO:0007669"/>
    <property type="project" value="InterPro"/>
</dbReference>
<comment type="function">
    <text evidence="1">Core component of nucleosome. Nucleosomes wrap and compact DNA into chromatin, limiting DNA accessibility to the cellular machineries which require DNA as a template. Histones thereby play a central role in transcription regulation, DNA repair, DNA replication and chromosomal stability. DNA accessibility is regulated via a complex set of post-translational modifications of histones, also called histone code, and nucleosome remodeling.</text>
</comment>
<feature type="domain" description="Histone H2A C-terminal" evidence="18">
    <location>
        <begin position="92"/>
        <end position="125"/>
    </location>
</feature>
<evidence type="ECO:0000256" key="13">
    <source>
        <dbReference type="ARBA" id="ARBA00023242"/>
    </source>
</evidence>
<dbReference type="PANTHER" id="PTHR23430">
    <property type="entry name" value="HISTONE H2A"/>
    <property type="match status" value="1"/>
</dbReference>
<dbReference type="AlphaFoldDB" id="A0A6J1NCV9"/>
<dbReference type="GO" id="GO:0030527">
    <property type="term" value="F:structural constituent of chromatin"/>
    <property type="evidence" value="ECO:0007669"/>
    <property type="project" value="InterPro"/>
</dbReference>
<dbReference type="GO" id="GO:0000786">
    <property type="term" value="C:nucleosome"/>
    <property type="evidence" value="ECO:0007669"/>
    <property type="project" value="UniProtKB-KW"/>
</dbReference>
<gene>
    <name evidence="20" type="primary">LOC112049264</name>
</gene>
<dbReference type="InterPro" id="IPR032454">
    <property type="entry name" value="Histone_H2A_C"/>
</dbReference>
<keyword evidence="10" id="KW-0832">Ubl conjugation</keyword>
<comment type="subunit">
    <text evidence="5 15">The nucleosome is a histone octamer containing two molecules each of H2A, H2B, H3 and H4 assembled in one H3-H4 heterotetramer and two H2A-H2B heterodimers. The octamer wraps approximately 147 bp of DNA.</text>
</comment>
<evidence type="ECO:0000256" key="12">
    <source>
        <dbReference type="ARBA" id="ARBA00023125"/>
    </source>
</evidence>
<dbReference type="InterPro" id="IPR007125">
    <property type="entry name" value="H2A/H2B/H3"/>
</dbReference>
<dbReference type="InterPro" id="IPR002119">
    <property type="entry name" value="Histone_H2A"/>
</dbReference>
<evidence type="ECO:0000256" key="9">
    <source>
        <dbReference type="ARBA" id="ARBA00022499"/>
    </source>
</evidence>
<dbReference type="PRINTS" id="PR00620">
    <property type="entry name" value="HISTONEH2A"/>
</dbReference>
<name>A0A6J1NCV9_BICAN</name>